<evidence type="ECO:0000313" key="9">
    <source>
        <dbReference type="EMBL" id="QEJ98768.1"/>
    </source>
</evidence>
<reference evidence="9 11" key="3">
    <citation type="submission" date="2019-08" db="EMBL/GenBank/DDBJ databases">
        <authorList>
            <person name="Kuhnert P."/>
        </authorList>
    </citation>
    <scope>NUCLEOTIDE SEQUENCE [LARGE SCALE GENOMIC DNA]</scope>
    <source>
        <strain evidence="9 11">B36.5</strain>
    </source>
</reference>
<dbReference type="SUPFAM" id="SSF101898">
    <property type="entry name" value="NHL repeat"/>
    <property type="match status" value="1"/>
</dbReference>
<evidence type="ECO:0000256" key="1">
    <source>
        <dbReference type="ARBA" id="ARBA00004141"/>
    </source>
</evidence>
<evidence type="ECO:0000256" key="3">
    <source>
        <dbReference type="ARBA" id="ARBA00022989"/>
    </source>
</evidence>
<keyword evidence="3 5" id="KW-1133">Transmembrane helix</keyword>
<feature type="domain" description="Yip1" evidence="7">
    <location>
        <begin position="501"/>
        <end position="670"/>
    </location>
</feature>
<evidence type="ECO:0000256" key="6">
    <source>
        <dbReference type="SAM" id="SignalP"/>
    </source>
</evidence>
<feature type="chain" id="PRO_5030004842" description="Yip1 domain-containing protein" evidence="6">
    <location>
        <begin position="21"/>
        <end position="696"/>
    </location>
</feature>
<dbReference type="EMBL" id="CDNC01000049">
    <property type="protein sequence ID" value="CEM63235.1"/>
    <property type="molecule type" value="Genomic_DNA"/>
</dbReference>
<evidence type="ECO:0000256" key="2">
    <source>
        <dbReference type="ARBA" id="ARBA00022692"/>
    </source>
</evidence>
<gene>
    <name evidence="9" type="ORF">FUT82_12705</name>
    <name evidence="8" type="ORF">TPHV1_70098</name>
</gene>
<dbReference type="Proteomes" id="UP000323594">
    <property type="component" value="Chromosome"/>
</dbReference>
<evidence type="ECO:0000256" key="5">
    <source>
        <dbReference type="SAM" id="Phobius"/>
    </source>
</evidence>
<evidence type="ECO:0000313" key="11">
    <source>
        <dbReference type="Proteomes" id="UP000323594"/>
    </source>
</evidence>
<keyword evidence="2 5" id="KW-0812">Transmembrane</keyword>
<name>A0A0B7H1X6_TREPH</name>
<keyword evidence="10" id="KW-1185">Reference proteome</keyword>
<evidence type="ECO:0000313" key="8">
    <source>
        <dbReference type="EMBL" id="CEM63235.1"/>
    </source>
</evidence>
<dbReference type="Proteomes" id="UP000042527">
    <property type="component" value="Unassembled WGS sequence"/>
</dbReference>
<reference evidence="8" key="2">
    <citation type="submission" date="2015-01" db="EMBL/GenBank/DDBJ databases">
        <authorList>
            <person name="Xiang T."/>
            <person name="Song Y."/>
            <person name="Huang L."/>
            <person name="Wang B."/>
            <person name="Wu P."/>
        </authorList>
    </citation>
    <scope>NUCLEOTIDE SEQUENCE [LARGE SCALE GENOMIC DNA]</scope>
    <source>
        <strain evidence="8">V1</strain>
    </source>
</reference>
<dbReference type="Gene3D" id="2.120.10.30">
    <property type="entry name" value="TolB, C-terminal domain"/>
    <property type="match status" value="2"/>
</dbReference>
<evidence type="ECO:0000256" key="4">
    <source>
        <dbReference type="ARBA" id="ARBA00023136"/>
    </source>
</evidence>
<evidence type="ECO:0000313" key="10">
    <source>
        <dbReference type="Proteomes" id="UP000042527"/>
    </source>
</evidence>
<accession>A0A0B7H1X6</accession>
<dbReference type="InterPro" id="IPR050952">
    <property type="entry name" value="TRIM-NHL_E3_ligases"/>
</dbReference>
<dbReference type="GO" id="GO:0016020">
    <property type="term" value="C:membrane"/>
    <property type="evidence" value="ECO:0007669"/>
    <property type="project" value="UniProtKB-SubCell"/>
</dbReference>
<sequence>MKRFRFLCIPILLLSGFCFADPIREGSSNYIYSEFRQVLPAPPAYVHRNSITAKDIPQTENLAHLCNVCVSDSAIYVLCAEQLIIFNKNFEFQKRIIEYTDVDGAVQPLRHCSGMFVTKAEDYYIAQAEEGRILHFNADGSLKRILARPKIYGFENVLYRPSKLVVDNSGRIYVVAKGMYEGIVELNSDGSFSKFFGVNKVSFSPVELIWRRLATAEQRRRQSLWLPTDFSNLCISHEGFIFATIQGKDEKQRVKKLNAKGENILRITSKQYPEGDLDIRVNRQAYGIPTGKTEFIAVDSNESGVFILLDSIRSRVFAYNEDGTLLFIFGGLGDQAGYFQNPVDLSFDGDKIIVLDALSQSIEVFEPTEYGKVLNEAVFHQYNFNHTESMKKWQEVLHYNHNFPLAYSGMGRAYLRQGAYAQSLEYLQLGGDRVYYSKSFAKVRNQKLQIWFPVFFKALIAIALVKAVYAIYRKKHPPIIQITNQRVKRFIYTAWKFPMRILGSPFKTFGEIKHEGAGSYGFAFFVLCFSALLNIMEYVYTGFLINNNDPYKVNSLFLAAITIFPVALFIVANWSVTTLLDGKGHFKEIFLVTMYALFPFSVLRLISLGLSNVLIMDEISIATTISVIGAVMFVFYLFIGLVVIHDYSFSKSLAAVLLTIVSMMVITFILMIMMSLAGDVVLFITTLVKEILLKYF</sequence>
<comment type="subcellular location">
    <subcellularLocation>
        <location evidence="1">Membrane</location>
        <topology evidence="1">Multi-pass membrane protein</topology>
    </subcellularLocation>
</comment>
<dbReference type="GO" id="GO:0008270">
    <property type="term" value="F:zinc ion binding"/>
    <property type="evidence" value="ECO:0007669"/>
    <property type="project" value="UniProtKB-KW"/>
</dbReference>
<feature type="signal peptide" evidence="6">
    <location>
        <begin position="1"/>
        <end position="20"/>
    </location>
</feature>
<evidence type="ECO:0000259" key="7">
    <source>
        <dbReference type="Pfam" id="PF04893"/>
    </source>
</evidence>
<dbReference type="InterPro" id="IPR011990">
    <property type="entry name" value="TPR-like_helical_dom_sf"/>
</dbReference>
<organism evidence="8 10">
    <name type="scientific">Treponema phagedenis</name>
    <dbReference type="NCBI Taxonomy" id="162"/>
    <lineage>
        <taxon>Bacteria</taxon>
        <taxon>Pseudomonadati</taxon>
        <taxon>Spirochaetota</taxon>
        <taxon>Spirochaetia</taxon>
        <taxon>Spirochaetales</taxon>
        <taxon>Treponemataceae</taxon>
        <taxon>Treponema</taxon>
    </lineage>
</organism>
<feature type="transmembrane region" description="Helical" evidence="5">
    <location>
        <begin position="450"/>
        <end position="472"/>
    </location>
</feature>
<dbReference type="AlphaFoldDB" id="A0A0B7H1X6"/>
<protein>
    <recommendedName>
        <fullName evidence="7">Yip1 domain-containing protein</fullName>
    </recommendedName>
</protein>
<dbReference type="PANTHER" id="PTHR24104:SF25">
    <property type="entry name" value="PROTEIN LIN-41"/>
    <property type="match status" value="1"/>
</dbReference>
<dbReference type="EMBL" id="CP042817">
    <property type="protein sequence ID" value="QEJ98768.1"/>
    <property type="molecule type" value="Genomic_DNA"/>
</dbReference>
<keyword evidence="6" id="KW-0732">Signal</keyword>
<dbReference type="RefSeq" id="WP_024752324.1">
    <property type="nucleotide sequence ID" value="NZ_CDNC01000049.1"/>
</dbReference>
<dbReference type="Pfam" id="PF04893">
    <property type="entry name" value="Yip1"/>
    <property type="match status" value="1"/>
</dbReference>
<dbReference type="SUPFAM" id="SSF48452">
    <property type="entry name" value="TPR-like"/>
    <property type="match status" value="1"/>
</dbReference>
<feature type="transmembrane region" description="Helical" evidence="5">
    <location>
        <begin position="517"/>
        <end position="536"/>
    </location>
</feature>
<dbReference type="PANTHER" id="PTHR24104">
    <property type="entry name" value="E3 UBIQUITIN-PROTEIN LIGASE NHLRC1-RELATED"/>
    <property type="match status" value="1"/>
</dbReference>
<keyword evidence="4 5" id="KW-0472">Membrane</keyword>
<reference evidence="10" key="1">
    <citation type="submission" date="2015-01" db="EMBL/GenBank/DDBJ databases">
        <authorList>
            <person name="Manzoor Shahid"/>
            <person name="Zubair Saima"/>
        </authorList>
    </citation>
    <scope>NUCLEOTIDE SEQUENCE [LARGE SCALE GENOMIC DNA]</scope>
    <source>
        <strain evidence="10">V1</strain>
    </source>
</reference>
<feature type="transmembrane region" description="Helical" evidence="5">
    <location>
        <begin position="556"/>
        <end position="577"/>
    </location>
</feature>
<feature type="transmembrane region" description="Helical" evidence="5">
    <location>
        <begin position="619"/>
        <end position="644"/>
    </location>
</feature>
<dbReference type="OrthoDB" id="9799230at2"/>
<feature type="transmembrane region" description="Helical" evidence="5">
    <location>
        <begin position="656"/>
        <end position="684"/>
    </location>
</feature>
<dbReference type="InterPro" id="IPR011042">
    <property type="entry name" value="6-blade_b-propeller_TolB-like"/>
</dbReference>
<proteinExistence type="predicted"/>
<dbReference type="InterPro" id="IPR006977">
    <property type="entry name" value="Yip1_dom"/>
</dbReference>
<feature type="transmembrane region" description="Helical" evidence="5">
    <location>
        <begin position="589"/>
        <end position="607"/>
    </location>
</feature>